<name>A0A9D2NLZ4_9FIRM</name>
<feature type="region of interest" description="Disordered" evidence="1">
    <location>
        <begin position="31"/>
        <end position="56"/>
    </location>
</feature>
<reference evidence="2" key="2">
    <citation type="submission" date="2021-04" db="EMBL/GenBank/DDBJ databases">
        <authorList>
            <person name="Gilroy R."/>
        </authorList>
    </citation>
    <scope>NUCLEOTIDE SEQUENCE</scope>
    <source>
        <strain evidence="2">ChiW19-954</strain>
    </source>
</reference>
<dbReference type="Proteomes" id="UP000823890">
    <property type="component" value="Unassembled WGS sequence"/>
</dbReference>
<evidence type="ECO:0000313" key="2">
    <source>
        <dbReference type="EMBL" id="HJC33758.1"/>
    </source>
</evidence>
<organism evidence="2 3">
    <name type="scientific">Candidatus Mediterraneibacter faecipullorum</name>
    <dbReference type="NCBI Taxonomy" id="2838670"/>
    <lineage>
        <taxon>Bacteria</taxon>
        <taxon>Bacillati</taxon>
        <taxon>Bacillota</taxon>
        <taxon>Clostridia</taxon>
        <taxon>Lachnospirales</taxon>
        <taxon>Lachnospiraceae</taxon>
        <taxon>Mediterraneibacter</taxon>
    </lineage>
</organism>
<dbReference type="EMBL" id="DWWO01000049">
    <property type="protein sequence ID" value="HJC33758.1"/>
    <property type="molecule type" value="Genomic_DNA"/>
</dbReference>
<sequence length="56" mass="6280">MNYSSCPCNFIVWDKGFFFCAIRPEDDRRAYTSGHPTGNGHRAAMPREERGIAVSG</sequence>
<gene>
    <name evidence="2" type="ORF">H9758_04100</name>
</gene>
<feature type="compositionally biased region" description="Basic and acidic residues" evidence="1">
    <location>
        <begin position="45"/>
        <end position="56"/>
    </location>
</feature>
<evidence type="ECO:0000313" key="3">
    <source>
        <dbReference type="Proteomes" id="UP000823890"/>
    </source>
</evidence>
<evidence type="ECO:0000256" key="1">
    <source>
        <dbReference type="SAM" id="MobiDB-lite"/>
    </source>
</evidence>
<proteinExistence type="predicted"/>
<reference evidence="2" key="1">
    <citation type="journal article" date="2021" name="PeerJ">
        <title>Extensive microbial diversity within the chicken gut microbiome revealed by metagenomics and culture.</title>
        <authorList>
            <person name="Gilroy R."/>
            <person name="Ravi A."/>
            <person name="Getino M."/>
            <person name="Pursley I."/>
            <person name="Horton D.L."/>
            <person name="Alikhan N.F."/>
            <person name="Baker D."/>
            <person name="Gharbi K."/>
            <person name="Hall N."/>
            <person name="Watson M."/>
            <person name="Adriaenssens E.M."/>
            <person name="Foster-Nyarko E."/>
            <person name="Jarju S."/>
            <person name="Secka A."/>
            <person name="Antonio M."/>
            <person name="Oren A."/>
            <person name="Chaudhuri R.R."/>
            <person name="La Ragione R."/>
            <person name="Hildebrand F."/>
            <person name="Pallen M.J."/>
        </authorList>
    </citation>
    <scope>NUCLEOTIDE SEQUENCE</scope>
    <source>
        <strain evidence="2">ChiW19-954</strain>
    </source>
</reference>
<accession>A0A9D2NLZ4</accession>
<protein>
    <submittedName>
        <fullName evidence="2">Uncharacterized protein</fullName>
    </submittedName>
</protein>
<comment type="caution">
    <text evidence="2">The sequence shown here is derived from an EMBL/GenBank/DDBJ whole genome shotgun (WGS) entry which is preliminary data.</text>
</comment>
<dbReference type="AlphaFoldDB" id="A0A9D2NLZ4"/>